<keyword evidence="2" id="KW-1185">Reference proteome</keyword>
<evidence type="ECO:0000313" key="1">
    <source>
        <dbReference type="EMBL" id="CEG45764.1"/>
    </source>
</evidence>
<dbReference type="RefSeq" id="XP_024582133.1">
    <property type="nucleotide sequence ID" value="XM_024716544.1"/>
</dbReference>
<dbReference type="Proteomes" id="UP000054928">
    <property type="component" value="Unassembled WGS sequence"/>
</dbReference>
<dbReference type="EMBL" id="CCYD01001640">
    <property type="protein sequence ID" value="CEG45764.1"/>
    <property type="molecule type" value="Genomic_DNA"/>
</dbReference>
<dbReference type="GeneID" id="36397094"/>
<evidence type="ECO:0000313" key="2">
    <source>
        <dbReference type="Proteomes" id="UP000054928"/>
    </source>
</evidence>
<dbReference type="AlphaFoldDB" id="A0A0P1AX61"/>
<accession>A0A0P1AX61</accession>
<protein>
    <submittedName>
        <fullName evidence="1">Uncharacterized protein</fullName>
    </submittedName>
</protein>
<organism evidence="1 2">
    <name type="scientific">Plasmopara halstedii</name>
    <name type="common">Downy mildew of sunflower</name>
    <dbReference type="NCBI Taxonomy" id="4781"/>
    <lineage>
        <taxon>Eukaryota</taxon>
        <taxon>Sar</taxon>
        <taxon>Stramenopiles</taxon>
        <taxon>Oomycota</taxon>
        <taxon>Peronosporomycetes</taxon>
        <taxon>Peronosporales</taxon>
        <taxon>Peronosporaceae</taxon>
        <taxon>Plasmopara</taxon>
    </lineage>
</organism>
<sequence>MVRINQYTSSNIFPSHQGKKYVKFVKKLRPHSIINNNARKAERNYEGMPATKLKHNASFV</sequence>
<proteinExistence type="predicted"/>
<reference evidence="2" key="1">
    <citation type="submission" date="2014-09" db="EMBL/GenBank/DDBJ databases">
        <authorList>
            <person name="Sharma Rahul"/>
            <person name="Thines Marco"/>
        </authorList>
    </citation>
    <scope>NUCLEOTIDE SEQUENCE [LARGE SCALE GENOMIC DNA]</scope>
</reference>
<name>A0A0P1AX61_PLAHL</name>